<keyword evidence="2" id="KW-0694">RNA-binding</keyword>
<keyword evidence="6" id="KW-1185">Reference proteome</keyword>
<dbReference type="CDD" id="cd22459">
    <property type="entry name" value="KH-I_PEPPER_rpt1_like"/>
    <property type="match status" value="1"/>
</dbReference>
<dbReference type="Proteomes" id="UP001152484">
    <property type="component" value="Unassembled WGS sequence"/>
</dbReference>
<dbReference type="SUPFAM" id="SSF54791">
    <property type="entry name" value="Eukaryotic type KH-domain (KH-domain type I)"/>
    <property type="match status" value="3"/>
</dbReference>
<feature type="compositionally biased region" description="Low complexity" evidence="3">
    <location>
        <begin position="442"/>
        <end position="452"/>
    </location>
</feature>
<evidence type="ECO:0000313" key="6">
    <source>
        <dbReference type="Proteomes" id="UP001152484"/>
    </source>
</evidence>
<accession>A0A9P1A0K2</accession>
<dbReference type="PANTHER" id="PTHR10288">
    <property type="entry name" value="KH DOMAIN CONTAINING RNA BINDING PROTEIN"/>
    <property type="match status" value="1"/>
</dbReference>
<dbReference type="InterPro" id="IPR004087">
    <property type="entry name" value="KH_dom"/>
</dbReference>
<evidence type="ECO:0000256" key="3">
    <source>
        <dbReference type="SAM" id="MobiDB-lite"/>
    </source>
</evidence>
<dbReference type="SMART" id="SM00322">
    <property type="entry name" value="KH"/>
    <property type="match status" value="3"/>
</dbReference>
<dbReference type="GO" id="GO:0003723">
    <property type="term" value="F:RNA binding"/>
    <property type="evidence" value="ECO:0007669"/>
    <property type="project" value="UniProtKB-UniRule"/>
</dbReference>
<feature type="compositionally biased region" description="Basic and acidic residues" evidence="3">
    <location>
        <begin position="266"/>
        <end position="276"/>
    </location>
</feature>
<dbReference type="CDD" id="cd22461">
    <property type="entry name" value="KH-I_PEPPER_like_rpt3"/>
    <property type="match status" value="1"/>
</dbReference>
<dbReference type="Pfam" id="PF00013">
    <property type="entry name" value="KH_1"/>
    <property type="match status" value="3"/>
</dbReference>
<dbReference type="CDD" id="cd22460">
    <property type="entry name" value="KH-I_PEPPER_rpt2_like"/>
    <property type="match status" value="1"/>
</dbReference>
<feature type="compositionally biased region" description="Gly residues" evidence="3">
    <location>
        <begin position="453"/>
        <end position="462"/>
    </location>
</feature>
<feature type="domain" description="K Homology" evidence="4">
    <location>
        <begin position="73"/>
        <end position="146"/>
    </location>
</feature>
<evidence type="ECO:0000313" key="5">
    <source>
        <dbReference type="EMBL" id="CAH9119629.1"/>
    </source>
</evidence>
<dbReference type="InterPro" id="IPR036612">
    <property type="entry name" value="KH_dom_type_1_sf"/>
</dbReference>
<evidence type="ECO:0000259" key="4">
    <source>
        <dbReference type="SMART" id="SM00322"/>
    </source>
</evidence>
<comment type="caution">
    <text evidence="5">The sequence shown here is derived from an EMBL/GenBank/DDBJ whole genome shotgun (WGS) entry which is preliminary data.</text>
</comment>
<dbReference type="Gene3D" id="3.30.1370.10">
    <property type="entry name" value="K Homology domain, type 1"/>
    <property type="match status" value="1"/>
</dbReference>
<organism evidence="5 6">
    <name type="scientific">Cuscuta europaea</name>
    <name type="common">European dodder</name>
    <dbReference type="NCBI Taxonomy" id="41803"/>
    <lineage>
        <taxon>Eukaryota</taxon>
        <taxon>Viridiplantae</taxon>
        <taxon>Streptophyta</taxon>
        <taxon>Embryophyta</taxon>
        <taxon>Tracheophyta</taxon>
        <taxon>Spermatophyta</taxon>
        <taxon>Magnoliopsida</taxon>
        <taxon>eudicotyledons</taxon>
        <taxon>Gunneridae</taxon>
        <taxon>Pentapetalae</taxon>
        <taxon>asterids</taxon>
        <taxon>lamiids</taxon>
        <taxon>Solanales</taxon>
        <taxon>Convolvulaceae</taxon>
        <taxon>Cuscuteae</taxon>
        <taxon>Cuscuta</taxon>
        <taxon>Cuscuta subgen. Cuscuta</taxon>
    </lineage>
</organism>
<dbReference type="OrthoDB" id="442947at2759"/>
<sequence>MVSPVTTFQIEAGPPPLELSNIEKQSPSAADVASRLLESAENTNNGCAMTGSAEQQTLSAASAATPKWPGWPGDNVFRLVVPVLKVGSIIGRKGEFVKKMCEESRARIRILEAPVGNPDRIVLITGREDPDVPLSPAMDGTLRVFRRISGLCSAEEGGADSAAAMAAFCSIKLLVAASQAAHLIGKQGSTIKSIQESSGASVRVLTEDELPAFATSDERVVEIHGEAVKVLKALEAVLGQLRKFLVDHTVLPIFEKGYDSTVPQERAPEPWNEKPRAQQLPGSVPALTTQSFSEFSFPMKRDPYLLDHETSLDTKLQRSSVSLFGQDPALHGLHSSVPLRTAPIVTQMTKIMQVPLSYAEDIIGISGTNIAHIRRTSGAILSIQESRGLPDEITIEIKGTSSQVQTAEQLIQDFINKHNEPASSMYGKTDSGLGSFSRFREYSSSSYQPQQPLGGGGGGGYESSSLGGYGGYRF</sequence>
<evidence type="ECO:0000256" key="2">
    <source>
        <dbReference type="PROSITE-ProRule" id="PRU00117"/>
    </source>
</evidence>
<protein>
    <recommendedName>
        <fullName evidence="4">K Homology domain-containing protein</fullName>
    </recommendedName>
</protein>
<feature type="domain" description="K Homology" evidence="4">
    <location>
        <begin position="167"/>
        <end position="242"/>
    </location>
</feature>
<dbReference type="AlphaFoldDB" id="A0A9P1A0K2"/>
<name>A0A9P1A0K2_CUSEU</name>
<feature type="domain" description="K Homology" evidence="4">
    <location>
        <begin position="346"/>
        <end position="416"/>
    </location>
</feature>
<gene>
    <name evidence="5" type="ORF">CEURO_LOCUS22401</name>
</gene>
<proteinExistence type="predicted"/>
<dbReference type="PROSITE" id="PS50084">
    <property type="entry name" value="KH_TYPE_1"/>
    <property type="match status" value="3"/>
</dbReference>
<evidence type="ECO:0000256" key="1">
    <source>
        <dbReference type="ARBA" id="ARBA00022737"/>
    </source>
</evidence>
<feature type="region of interest" description="Disordered" evidence="3">
    <location>
        <begin position="440"/>
        <end position="462"/>
    </location>
</feature>
<dbReference type="Gene3D" id="3.30.310.210">
    <property type="match status" value="1"/>
</dbReference>
<reference evidence="5" key="1">
    <citation type="submission" date="2022-07" db="EMBL/GenBank/DDBJ databases">
        <authorList>
            <person name="Macas J."/>
            <person name="Novak P."/>
            <person name="Neumann P."/>
        </authorList>
    </citation>
    <scope>NUCLEOTIDE SEQUENCE</scope>
</reference>
<dbReference type="InterPro" id="IPR004088">
    <property type="entry name" value="KH_dom_type_1"/>
</dbReference>
<keyword evidence="1" id="KW-0677">Repeat</keyword>
<feature type="region of interest" description="Disordered" evidence="3">
    <location>
        <begin position="262"/>
        <end position="283"/>
    </location>
</feature>
<dbReference type="EMBL" id="CAMAPE010000080">
    <property type="protein sequence ID" value="CAH9119629.1"/>
    <property type="molecule type" value="Genomic_DNA"/>
</dbReference>